<reference evidence="2 3" key="1">
    <citation type="submission" date="2020-08" db="EMBL/GenBank/DDBJ databases">
        <title>Genomic Encyclopedia of Type Strains, Phase III (KMG-III): the genomes of soil and plant-associated and newly described type strains.</title>
        <authorList>
            <person name="Whitman W."/>
        </authorList>
    </citation>
    <scope>NUCLEOTIDE SEQUENCE [LARGE SCALE GENOMIC DNA]</scope>
    <source>
        <strain evidence="2 3">CECT 8840</strain>
    </source>
</reference>
<dbReference type="InterPro" id="IPR010982">
    <property type="entry name" value="Lambda_DNA-bd_dom_sf"/>
</dbReference>
<accession>A0A7W7QWJ4</accession>
<gene>
    <name evidence="2" type="ORF">FHS44_007590</name>
</gene>
<dbReference type="Proteomes" id="UP000552644">
    <property type="component" value="Unassembled WGS sequence"/>
</dbReference>
<feature type="domain" description="HTH cro/C1-type" evidence="1">
    <location>
        <begin position="12"/>
        <end position="83"/>
    </location>
</feature>
<dbReference type="SMART" id="SM00530">
    <property type="entry name" value="HTH_XRE"/>
    <property type="match status" value="1"/>
</dbReference>
<dbReference type="InterPro" id="IPR001387">
    <property type="entry name" value="Cro/C1-type_HTH"/>
</dbReference>
<dbReference type="AlphaFoldDB" id="A0A7W7QWJ4"/>
<proteinExistence type="predicted"/>
<dbReference type="Pfam" id="PF17765">
    <property type="entry name" value="MLTR_LBD"/>
    <property type="match status" value="1"/>
</dbReference>
<dbReference type="Pfam" id="PF13560">
    <property type="entry name" value="HTH_31"/>
    <property type="match status" value="1"/>
</dbReference>
<dbReference type="Gene3D" id="1.10.260.40">
    <property type="entry name" value="lambda repressor-like DNA-binding domains"/>
    <property type="match status" value="1"/>
</dbReference>
<dbReference type="GO" id="GO:0003677">
    <property type="term" value="F:DNA binding"/>
    <property type="evidence" value="ECO:0007669"/>
    <property type="project" value="InterPro"/>
</dbReference>
<comment type="caution">
    <text evidence="2">The sequence shown here is derived from an EMBL/GenBank/DDBJ whole genome shotgun (WGS) entry which is preliminary data.</text>
</comment>
<keyword evidence="3" id="KW-1185">Reference proteome</keyword>
<dbReference type="PANTHER" id="PTHR35010">
    <property type="entry name" value="BLL4672 PROTEIN-RELATED"/>
    <property type="match status" value="1"/>
</dbReference>
<dbReference type="RefSeq" id="WP_184724604.1">
    <property type="nucleotide sequence ID" value="NZ_JACHJP010000013.1"/>
</dbReference>
<organism evidence="2 3">
    <name type="scientific">Streptosporangium saharense</name>
    <dbReference type="NCBI Taxonomy" id="1706840"/>
    <lineage>
        <taxon>Bacteria</taxon>
        <taxon>Bacillati</taxon>
        <taxon>Actinomycetota</taxon>
        <taxon>Actinomycetes</taxon>
        <taxon>Streptosporangiales</taxon>
        <taxon>Streptosporangiaceae</taxon>
        <taxon>Streptosporangium</taxon>
    </lineage>
</organism>
<sequence>MSADARRELGIFLRAHRERLNPQEIGLNPGGRRRTPGLRREEVATLSGVGIAWYTWLEQGRVSASRQVIESIARTLRLDGEGLRHVLSLSGLAAPKLPADPGLAARIRPVLDSWPFSPALLLDRHFDMLAWNDAYAALWGDPGLVPAERRNLMWVMANDPHARRLVLDWEPLAMTVFQQFRRQAGPYLDDVRTGEIYALLEQDRPDLTHWWQCPSVAALTTRDVVVEGPITLIFSLFRPAEEPDALILLQTPREEADRLLMAGLVTRTLPATGEVVGRDR</sequence>
<dbReference type="CDD" id="cd00093">
    <property type="entry name" value="HTH_XRE"/>
    <property type="match status" value="1"/>
</dbReference>
<dbReference type="SUPFAM" id="SSF47413">
    <property type="entry name" value="lambda repressor-like DNA-binding domains"/>
    <property type="match status" value="1"/>
</dbReference>
<dbReference type="EMBL" id="JACHJP010000013">
    <property type="protein sequence ID" value="MBB4920441.1"/>
    <property type="molecule type" value="Genomic_DNA"/>
</dbReference>
<name>A0A7W7QWJ4_9ACTN</name>
<evidence type="ECO:0000313" key="3">
    <source>
        <dbReference type="Proteomes" id="UP000552644"/>
    </source>
</evidence>
<evidence type="ECO:0000259" key="1">
    <source>
        <dbReference type="SMART" id="SM00530"/>
    </source>
</evidence>
<evidence type="ECO:0000313" key="2">
    <source>
        <dbReference type="EMBL" id="MBB4920441.1"/>
    </source>
</evidence>
<protein>
    <submittedName>
        <fullName evidence="2">Transcriptional regulator with XRE-family HTH domain</fullName>
    </submittedName>
</protein>
<dbReference type="Gene3D" id="3.30.450.180">
    <property type="match status" value="1"/>
</dbReference>
<dbReference type="InterPro" id="IPR041413">
    <property type="entry name" value="MLTR_LBD"/>
</dbReference>